<dbReference type="Proteomes" id="UP001217610">
    <property type="component" value="Unassembled WGS sequence"/>
</dbReference>
<dbReference type="Pfam" id="PF12101">
    <property type="entry name" value="DUF3577"/>
    <property type="match status" value="2"/>
</dbReference>
<evidence type="ECO:0000313" key="2">
    <source>
        <dbReference type="EMBL" id="MDD1152712.1"/>
    </source>
</evidence>
<evidence type="ECO:0000313" key="3">
    <source>
        <dbReference type="Proteomes" id="UP001217610"/>
    </source>
</evidence>
<dbReference type="InterPro" id="IPR021960">
    <property type="entry name" value="DUF3577"/>
</dbReference>
<comment type="caution">
    <text evidence="2">The sequence shown here is derived from an EMBL/GenBank/DDBJ whole genome shotgun (WGS) entry which is preliminary data.</text>
</comment>
<evidence type="ECO:0000256" key="1">
    <source>
        <dbReference type="SAM" id="MobiDB-lite"/>
    </source>
</evidence>
<keyword evidence="3" id="KW-1185">Reference proteome</keyword>
<name>A0ABT5QES0_9PSED</name>
<gene>
    <name evidence="2" type="ORF">M5G25_31055</name>
</gene>
<proteinExistence type="predicted"/>
<sequence length="286" mass="30915">MTTSSNAQTTAKRYFDLHTCGIGYLNRIREVRPKKGEPFLACSINAFTGPVTEPAYRYFDVRVSGAKAQDLVRSCKADVDAGRPVLIEFRIGDLWVSPYIATQGRNEGLPVAALKARLLAASLVGQSVLAGIEHYNLTTYGIGYLNRIRSLSSNEGDSLLTCTIASLNGPIDEPEYKYFNSTVLGDDVQGLVRSCSEAVNAKQSVLVSFRMSDMQATPYLRTKGDRVGELDASISSNLVHIGMIKIDGESIYPAKPLLEEATGEPIASQSTADDAHSDTPVLAESV</sequence>
<reference evidence="2 3" key="1">
    <citation type="submission" date="2022-05" db="EMBL/GenBank/DDBJ databases">
        <title>Novel Pseudomonas spp. Isolated from a Rainbow Trout Aquaculture Facility.</title>
        <authorList>
            <person name="Testerman T."/>
            <person name="Graf J."/>
        </authorList>
    </citation>
    <scope>NUCLEOTIDE SEQUENCE [LARGE SCALE GENOMIC DNA]</scope>
    <source>
        <strain evidence="2 3">ID357</strain>
    </source>
</reference>
<accession>A0ABT5QES0</accession>
<organism evidence="2 3">
    <name type="scientific">Pseudomonas idahonensis</name>
    <dbReference type="NCBI Taxonomy" id="2942628"/>
    <lineage>
        <taxon>Bacteria</taxon>
        <taxon>Pseudomonadati</taxon>
        <taxon>Pseudomonadota</taxon>
        <taxon>Gammaproteobacteria</taxon>
        <taxon>Pseudomonadales</taxon>
        <taxon>Pseudomonadaceae</taxon>
        <taxon>Pseudomonas</taxon>
    </lineage>
</organism>
<feature type="region of interest" description="Disordered" evidence="1">
    <location>
        <begin position="262"/>
        <end position="286"/>
    </location>
</feature>
<dbReference type="RefSeq" id="WP_273924493.1">
    <property type="nucleotide sequence ID" value="NZ_JAMDGR010000031.1"/>
</dbReference>
<protein>
    <submittedName>
        <fullName evidence="2">DUF3577 domain-containing protein</fullName>
    </submittedName>
</protein>
<dbReference type="EMBL" id="JAMDGR010000031">
    <property type="protein sequence ID" value="MDD1152712.1"/>
    <property type="molecule type" value="Genomic_DNA"/>
</dbReference>